<dbReference type="AlphaFoldDB" id="A0A1I7KQV8"/>
<keyword evidence="2" id="KW-1185">Reference proteome</keyword>
<sequence>MKDFQERILPLLRGGQIRYLDGGVAKSMSADYFADSFRRVATAGDPDALLYRSIEHPDFVMRFRLSEAEGLSAALLRHAEPSAQLEAA</sequence>
<dbReference type="RefSeq" id="WP_068840284.1">
    <property type="nucleotide sequence ID" value="NZ_BMXC01000008.1"/>
</dbReference>
<proteinExistence type="predicted"/>
<dbReference type="Proteomes" id="UP000182491">
    <property type="component" value="Unassembled WGS sequence"/>
</dbReference>
<organism evidence="1 2">
    <name type="scientific">Pontibacter akesuensis</name>
    <dbReference type="NCBI Taxonomy" id="388950"/>
    <lineage>
        <taxon>Bacteria</taxon>
        <taxon>Pseudomonadati</taxon>
        <taxon>Bacteroidota</taxon>
        <taxon>Cytophagia</taxon>
        <taxon>Cytophagales</taxon>
        <taxon>Hymenobacteraceae</taxon>
        <taxon>Pontibacter</taxon>
    </lineage>
</organism>
<evidence type="ECO:0000313" key="1">
    <source>
        <dbReference type="EMBL" id="SFU99766.1"/>
    </source>
</evidence>
<protein>
    <submittedName>
        <fullName evidence="1">Uncharacterized protein</fullName>
    </submittedName>
</protein>
<evidence type="ECO:0000313" key="2">
    <source>
        <dbReference type="Proteomes" id="UP000182491"/>
    </source>
</evidence>
<dbReference type="EMBL" id="FPCA01000007">
    <property type="protein sequence ID" value="SFU99766.1"/>
    <property type="molecule type" value="Genomic_DNA"/>
</dbReference>
<dbReference type="OrthoDB" id="855508at2"/>
<gene>
    <name evidence="1" type="ORF">SAMN04487941_4000</name>
</gene>
<accession>A0A1I7KQV8</accession>
<name>A0A1I7KQV8_9BACT</name>
<reference evidence="2" key="1">
    <citation type="submission" date="2016-10" db="EMBL/GenBank/DDBJ databases">
        <authorList>
            <person name="Varghese N."/>
        </authorList>
    </citation>
    <scope>NUCLEOTIDE SEQUENCE [LARGE SCALE GENOMIC DNA]</scope>
    <source>
        <strain evidence="2">DSM 18820</strain>
    </source>
</reference>